<dbReference type="GO" id="GO:0003877">
    <property type="term" value="F:ATP:ADP adenylyltransferase activity"/>
    <property type="evidence" value="ECO:0007669"/>
    <property type="project" value="UniProtKB-EC"/>
</dbReference>
<evidence type="ECO:0000313" key="8">
    <source>
        <dbReference type="Proteomes" id="UP000527616"/>
    </source>
</evidence>
<dbReference type="PANTHER" id="PTHR42997">
    <property type="entry name" value="HIT FAMILY HYDROLASE"/>
    <property type="match status" value="1"/>
</dbReference>
<accession>A0A7Z0IMD9</accession>
<dbReference type="Pfam" id="PF01230">
    <property type="entry name" value="HIT"/>
    <property type="match status" value="1"/>
</dbReference>
<evidence type="ECO:0000313" key="7">
    <source>
        <dbReference type="EMBL" id="NYI72634.1"/>
    </source>
</evidence>
<protein>
    <submittedName>
        <fullName evidence="7">ATP adenylyltransferase</fullName>
        <ecNumber evidence="7">2.7.7.53</ecNumber>
    </submittedName>
</protein>
<evidence type="ECO:0000256" key="4">
    <source>
        <dbReference type="PROSITE-ProRule" id="PRU00464"/>
    </source>
</evidence>
<dbReference type="AlphaFoldDB" id="A0A7Z0IMD9"/>
<keyword evidence="7" id="KW-0548">Nucleotidyltransferase</keyword>
<dbReference type="InterPro" id="IPR036265">
    <property type="entry name" value="HIT-like_sf"/>
</dbReference>
<reference evidence="7 8" key="1">
    <citation type="submission" date="2020-07" db="EMBL/GenBank/DDBJ databases">
        <title>Sequencing the genomes of 1000 actinobacteria strains.</title>
        <authorList>
            <person name="Klenk H.-P."/>
        </authorList>
    </citation>
    <scope>NUCLEOTIDE SEQUENCE [LARGE SCALE GENOMIC DNA]</scope>
    <source>
        <strain evidence="7 8">DSM 103164</strain>
    </source>
</reference>
<feature type="binding site" evidence="3">
    <location>
        <position position="147"/>
    </location>
    <ligand>
        <name>substrate</name>
    </ligand>
</feature>
<feature type="region of interest" description="Disordered" evidence="5">
    <location>
        <begin position="1"/>
        <end position="20"/>
    </location>
</feature>
<evidence type="ECO:0000256" key="5">
    <source>
        <dbReference type="SAM" id="MobiDB-lite"/>
    </source>
</evidence>
<comment type="caution">
    <text evidence="7">The sequence shown here is derived from an EMBL/GenBank/DDBJ whole genome shotgun (WGS) entry which is preliminary data.</text>
</comment>
<feature type="binding site" evidence="3">
    <location>
        <position position="75"/>
    </location>
    <ligand>
        <name>substrate</name>
    </ligand>
</feature>
<feature type="active site" description="Tele-AMP-histidine intermediate" evidence="2">
    <location>
        <position position="145"/>
    </location>
</feature>
<keyword evidence="8" id="KW-1185">Reference proteome</keyword>
<dbReference type="PROSITE" id="PS51084">
    <property type="entry name" value="HIT_2"/>
    <property type="match status" value="1"/>
</dbReference>
<dbReference type="SUPFAM" id="SSF54197">
    <property type="entry name" value="HIT-like"/>
    <property type="match status" value="1"/>
</dbReference>
<feature type="short sequence motif" description="Histidine triad motif" evidence="4">
    <location>
        <begin position="143"/>
        <end position="147"/>
    </location>
</feature>
<proteinExistence type="predicted"/>
<dbReference type="Gene3D" id="3.30.428.10">
    <property type="entry name" value="HIT-like"/>
    <property type="match status" value="1"/>
</dbReference>
<dbReference type="PANTHER" id="PTHR42997:SF1">
    <property type="entry name" value="AP-4-A PHOSPHORYLASE"/>
    <property type="match status" value="1"/>
</dbReference>
<keyword evidence="1" id="KW-0547">Nucleotide-binding</keyword>
<dbReference type="GO" id="GO:0000166">
    <property type="term" value="F:nucleotide binding"/>
    <property type="evidence" value="ECO:0007669"/>
    <property type="project" value="UniProtKB-KW"/>
</dbReference>
<dbReference type="EC" id="2.7.7.53" evidence="7"/>
<name>A0A7Z0IMD9_9ACTN</name>
<organism evidence="7 8">
    <name type="scientific">Naumannella cuiyingiana</name>
    <dbReference type="NCBI Taxonomy" id="1347891"/>
    <lineage>
        <taxon>Bacteria</taxon>
        <taxon>Bacillati</taxon>
        <taxon>Actinomycetota</taxon>
        <taxon>Actinomycetes</taxon>
        <taxon>Propionibacteriales</taxon>
        <taxon>Propionibacteriaceae</taxon>
        <taxon>Naumannella</taxon>
    </lineage>
</organism>
<dbReference type="EMBL" id="JACBZS010000001">
    <property type="protein sequence ID" value="NYI72634.1"/>
    <property type="molecule type" value="Genomic_DNA"/>
</dbReference>
<evidence type="ECO:0000259" key="6">
    <source>
        <dbReference type="PROSITE" id="PS51084"/>
    </source>
</evidence>
<dbReference type="InterPro" id="IPR052908">
    <property type="entry name" value="AP-4-A_phosphorylase"/>
</dbReference>
<keyword evidence="7" id="KW-0808">Transferase</keyword>
<dbReference type="Proteomes" id="UP000527616">
    <property type="component" value="Unassembled WGS sequence"/>
</dbReference>
<dbReference type="InterPro" id="IPR011146">
    <property type="entry name" value="HIT-like"/>
</dbReference>
<evidence type="ECO:0000256" key="3">
    <source>
        <dbReference type="PIRSR" id="PIRSR639383-2"/>
    </source>
</evidence>
<feature type="domain" description="HIT" evidence="6">
    <location>
        <begin position="49"/>
        <end position="158"/>
    </location>
</feature>
<evidence type="ECO:0000256" key="2">
    <source>
        <dbReference type="PIRSR" id="PIRSR639383-1"/>
    </source>
</evidence>
<evidence type="ECO:0000256" key="1">
    <source>
        <dbReference type="ARBA" id="ARBA00022741"/>
    </source>
</evidence>
<dbReference type="InterPro" id="IPR039383">
    <property type="entry name" value="FHIT"/>
</dbReference>
<dbReference type="CDD" id="cd01275">
    <property type="entry name" value="FHIT"/>
    <property type="match status" value="1"/>
</dbReference>
<gene>
    <name evidence="7" type="ORF">GGQ54_003194</name>
</gene>
<sequence length="196" mass="21490">MGELNPAAGEDPATLPGEPDGFARLWTPHRMVYIDGQDKPADDSPRECPFCRAARLPDAEGLVVRRGAHCYVVMNLYPYSPGHTLVCPYRHVADYPDLTDAETDELARLTQQAMIVTREVSGPAGFNLGINQGVVGGAGIQAHLHQHVVPRWAGDANFMPIIAHTKPLPMLLEDARSRLHEAWQRLFGAPPERAAD</sequence>